<dbReference type="PANTHER" id="PTHR43537">
    <property type="entry name" value="TRANSCRIPTIONAL REGULATOR, GNTR FAMILY"/>
    <property type="match status" value="1"/>
</dbReference>
<accession>A0A4Q9GXM8</accession>
<dbReference type="PRINTS" id="PR00035">
    <property type="entry name" value="HTHGNTR"/>
</dbReference>
<keyword evidence="1" id="KW-0805">Transcription regulation</keyword>
<comment type="caution">
    <text evidence="5">The sequence shown here is derived from an EMBL/GenBank/DDBJ whole genome shotgun (WGS) entry which is preliminary data.</text>
</comment>
<dbReference type="EMBL" id="SISG01000001">
    <property type="protein sequence ID" value="TBN57503.1"/>
    <property type="molecule type" value="Genomic_DNA"/>
</dbReference>
<keyword evidence="6" id="KW-1185">Reference proteome</keyword>
<dbReference type="InterPro" id="IPR008920">
    <property type="entry name" value="TF_FadR/GntR_C"/>
</dbReference>
<feature type="domain" description="HTH gntR-type" evidence="4">
    <location>
        <begin position="1"/>
        <end position="68"/>
    </location>
</feature>
<reference evidence="6" key="1">
    <citation type="submission" date="2019-02" db="EMBL/GenBank/DDBJ databases">
        <title>Glaciihabitans arcticus sp. nov., a psychrotolerant bacterium isolated from polar soil.</title>
        <authorList>
            <person name="Dahal R.H."/>
        </authorList>
    </citation>
    <scope>NUCLEOTIDE SEQUENCE [LARGE SCALE GENOMIC DNA]</scope>
    <source>
        <strain evidence="6">RP-3-7</strain>
    </source>
</reference>
<keyword evidence="3" id="KW-0804">Transcription</keyword>
<sequence length="209" mass="22571">MRASDVAYESLRRDILQLVLEPGAALAEVELSTRLGISRTPVREALARLVAEGLAEPVGGRGLIVSPLSFDNVTELFELRQALEQQAASLAAERRDPAAFEALRDELATINTTDLPAYFEAVRAFDAAVDAAVANPYLVAALTSVRTHLSRIRRLSQDNPARLAEAAREHLLIIDAIIAGDARLAASATSVHLTRSLRSILETLTVRTP</sequence>
<dbReference type="GO" id="GO:0003700">
    <property type="term" value="F:DNA-binding transcription factor activity"/>
    <property type="evidence" value="ECO:0007669"/>
    <property type="project" value="InterPro"/>
</dbReference>
<dbReference type="Gene3D" id="1.10.10.10">
    <property type="entry name" value="Winged helix-like DNA-binding domain superfamily/Winged helix DNA-binding domain"/>
    <property type="match status" value="1"/>
</dbReference>
<dbReference type="InterPro" id="IPR036388">
    <property type="entry name" value="WH-like_DNA-bd_sf"/>
</dbReference>
<organism evidence="5 6">
    <name type="scientific">Glaciihabitans arcticus</name>
    <dbReference type="NCBI Taxonomy" id="2668039"/>
    <lineage>
        <taxon>Bacteria</taxon>
        <taxon>Bacillati</taxon>
        <taxon>Actinomycetota</taxon>
        <taxon>Actinomycetes</taxon>
        <taxon>Micrococcales</taxon>
        <taxon>Microbacteriaceae</taxon>
        <taxon>Glaciihabitans</taxon>
    </lineage>
</organism>
<keyword evidence="2" id="KW-0238">DNA-binding</keyword>
<dbReference type="PANTHER" id="PTHR43537:SF49">
    <property type="entry name" value="TRANSCRIPTIONAL REGULATORY PROTEIN"/>
    <property type="match status" value="1"/>
</dbReference>
<dbReference type="PROSITE" id="PS50949">
    <property type="entry name" value="HTH_GNTR"/>
    <property type="match status" value="1"/>
</dbReference>
<dbReference type="Proteomes" id="UP000294194">
    <property type="component" value="Unassembled WGS sequence"/>
</dbReference>
<dbReference type="CDD" id="cd07377">
    <property type="entry name" value="WHTH_GntR"/>
    <property type="match status" value="1"/>
</dbReference>
<dbReference type="SMART" id="SM00345">
    <property type="entry name" value="HTH_GNTR"/>
    <property type="match status" value="1"/>
</dbReference>
<evidence type="ECO:0000259" key="4">
    <source>
        <dbReference type="PROSITE" id="PS50949"/>
    </source>
</evidence>
<dbReference type="RefSeq" id="WP_130981614.1">
    <property type="nucleotide sequence ID" value="NZ_SISG01000001.1"/>
</dbReference>
<dbReference type="InterPro" id="IPR011711">
    <property type="entry name" value="GntR_C"/>
</dbReference>
<evidence type="ECO:0000256" key="2">
    <source>
        <dbReference type="ARBA" id="ARBA00023125"/>
    </source>
</evidence>
<dbReference type="SUPFAM" id="SSF46785">
    <property type="entry name" value="Winged helix' DNA-binding domain"/>
    <property type="match status" value="1"/>
</dbReference>
<protein>
    <submittedName>
        <fullName evidence="5">GntR family transcriptional regulator</fullName>
    </submittedName>
</protein>
<gene>
    <name evidence="5" type="ORF">EYE40_08935</name>
</gene>
<evidence type="ECO:0000313" key="6">
    <source>
        <dbReference type="Proteomes" id="UP000294194"/>
    </source>
</evidence>
<dbReference type="Pfam" id="PF07729">
    <property type="entry name" value="FCD"/>
    <property type="match status" value="1"/>
</dbReference>
<evidence type="ECO:0000256" key="3">
    <source>
        <dbReference type="ARBA" id="ARBA00023163"/>
    </source>
</evidence>
<dbReference type="GO" id="GO:0003677">
    <property type="term" value="F:DNA binding"/>
    <property type="evidence" value="ECO:0007669"/>
    <property type="project" value="UniProtKB-KW"/>
</dbReference>
<dbReference type="InterPro" id="IPR000524">
    <property type="entry name" value="Tscrpt_reg_HTH_GntR"/>
</dbReference>
<evidence type="ECO:0000256" key="1">
    <source>
        <dbReference type="ARBA" id="ARBA00023015"/>
    </source>
</evidence>
<dbReference type="InterPro" id="IPR036390">
    <property type="entry name" value="WH_DNA-bd_sf"/>
</dbReference>
<dbReference type="Pfam" id="PF00392">
    <property type="entry name" value="GntR"/>
    <property type="match status" value="1"/>
</dbReference>
<dbReference type="SMART" id="SM00895">
    <property type="entry name" value="FCD"/>
    <property type="match status" value="1"/>
</dbReference>
<evidence type="ECO:0000313" key="5">
    <source>
        <dbReference type="EMBL" id="TBN57503.1"/>
    </source>
</evidence>
<dbReference type="Gene3D" id="1.20.120.530">
    <property type="entry name" value="GntR ligand-binding domain-like"/>
    <property type="match status" value="1"/>
</dbReference>
<name>A0A4Q9GXM8_9MICO</name>
<proteinExistence type="predicted"/>
<dbReference type="SUPFAM" id="SSF48008">
    <property type="entry name" value="GntR ligand-binding domain-like"/>
    <property type="match status" value="1"/>
</dbReference>
<dbReference type="AlphaFoldDB" id="A0A4Q9GXM8"/>